<evidence type="ECO:0000313" key="13">
    <source>
        <dbReference type="Proteomes" id="UP001276659"/>
    </source>
</evidence>
<evidence type="ECO:0000256" key="6">
    <source>
        <dbReference type="PIRSR" id="PIRSR000106-2"/>
    </source>
</evidence>
<keyword evidence="8" id="KW-0560">Oxidoreductase</keyword>
<evidence type="ECO:0000256" key="4">
    <source>
        <dbReference type="ARBA" id="ARBA00023027"/>
    </source>
</evidence>
<evidence type="ECO:0000256" key="9">
    <source>
        <dbReference type="SAM" id="MobiDB-lite"/>
    </source>
</evidence>
<evidence type="ECO:0000256" key="2">
    <source>
        <dbReference type="ARBA" id="ARBA00008785"/>
    </source>
</evidence>
<dbReference type="InterPro" id="IPR046346">
    <property type="entry name" value="Aminoacid_DH-like_N_sf"/>
</dbReference>
<dbReference type="PRINTS" id="PR00072">
    <property type="entry name" value="MALOXRDTASE"/>
</dbReference>
<dbReference type="SMART" id="SM00919">
    <property type="entry name" value="Malic_M"/>
    <property type="match status" value="1"/>
</dbReference>
<dbReference type="GO" id="GO:0046872">
    <property type="term" value="F:metal ion binding"/>
    <property type="evidence" value="ECO:0007669"/>
    <property type="project" value="UniProtKB-KW"/>
</dbReference>
<evidence type="ECO:0000256" key="5">
    <source>
        <dbReference type="PIRSR" id="PIRSR000106-1"/>
    </source>
</evidence>
<keyword evidence="3 7" id="KW-0479">Metal-binding</keyword>
<feature type="binding site" evidence="7">
    <location>
        <position position="262"/>
    </location>
    <ligand>
        <name>a divalent metal cation</name>
        <dbReference type="ChEBI" id="CHEBI:60240"/>
    </ligand>
</feature>
<evidence type="ECO:0000256" key="7">
    <source>
        <dbReference type="PIRSR" id="PIRSR000106-3"/>
    </source>
</evidence>
<feature type="domain" description="Malic enzyme N-terminal" evidence="11">
    <location>
        <begin position="96"/>
        <end position="277"/>
    </location>
</feature>
<dbReference type="PIRSF" id="PIRSF000106">
    <property type="entry name" value="ME"/>
    <property type="match status" value="1"/>
</dbReference>
<feature type="domain" description="Malic enzyme NAD-binding" evidence="10">
    <location>
        <begin position="287"/>
        <end position="564"/>
    </location>
</feature>
<dbReference type="InterPro" id="IPR012301">
    <property type="entry name" value="Malic_N_dom"/>
</dbReference>
<feature type="binding site" evidence="7">
    <location>
        <position position="263"/>
    </location>
    <ligand>
        <name>a divalent metal cation</name>
        <dbReference type="ChEBI" id="CHEBI:60240"/>
    </ligand>
</feature>
<dbReference type="Pfam" id="PF00390">
    <property type="entry name" value="malic"/>
    <property type="match status" value="1"/>
</dbReference>
<dbReference type="AlphaFoldDB" id="A0AAD9Z4N6"/>
<dbReference type="FunFam" id="3.40.50.10380:FF:000001">
    <property type="entry name" value="NAD-dependent malic enzyme"/>
    <property type="match status" value="1"/>
</dbReference>
<evidence type="ECO:0000259" key="10">
    <source>
        <dbReference type="SMART" id="SM00919"/>
    </source>
</evidence>
<accession>A0AAD9Z4N6</accession>
<dbReference type="NCBIfam" id="NF010052">
    <property type="entry name" value="PRK13529.1"/>
    <property type="match status" value="1"/>
</dbReference>
<feature type="binding site" evidence="6">
    <location>
        <position position="432"/>
    </location>
    <ligand>
        <name>(S)-malate</name>
        <dbReference type="ChEBI" id="CHEBI:15589"/>
    </ligand>
</feature>
<evidence type="ECO:0000256" key="3">
    <source>
        <dbReference type="ARBA" id="ARBA00022723"/>
    </source>
</evidence>
<dbReference type="InterPro" id="IPR036291">
    <property type="entry name" value="NAD(P)-bd_dom_sf"/>
</dbReference>
<evidence type="ECO:0000313" key="12">
    <source>
        <dbReference type="EMBL" id="KAK3170252.1"/>
    </source>
</evidence>
<dbReference type="PROSITE" id="PS00331">
    <property type="entry name" value="MALIC_ENZYMES"/>
    <property type="match status" value="1"/>
</dbReference>
<name>A0AAD9Z4N6_9LECA</name>
<dbReference type="GO" id="GO:0006108">
    <property type="term" value="P:malate metabolic process"/>
    <property type="evidence" value="ECO:0007669"/>
    <property type="project" value="TreeGrafter"/>
</dbReference>
<dbReference type="GO" id="GO:0005739">
    <property type="term" value="C:mitochondrion"/>
    <property type="evidence" value="ECO:0007669"/>
    <property type="project" value="TreeGrafter"/>
</dbReference>
<dbReference type="InterPro" id="IPR015884">
    <property type="entry name" value="Malic_enzyme_CS"/>
</dbReference>
<dbReference type="InterPro" id="IPR012302">
    <property type="entry name" value="Malic_NAD-bd"/>
</dbReference>
<dbReference type="GO" id="GO:0005829">
    <property type="term" value="C:cytosol"/>
    <property type="evidence" value="ECO:0007669"/>
    <property type="project" value="TreeGrafter"/>
</dbReference>
<dbReference type="SUPFAM" id="SSF51735">
    <property type="entry name" value="NAD(P)-binding Rossmann-fold domains"/>
    <property type="match status" value="1"/>
</dbReference>
<feature type="binding site" evidence="6">
    <location>
        <position position="495"/>
    </location>
    <ligand>
        <name>(S)-malate</name>
        <dbReference type="ChEBI" id="CHEBI:15589"/>
    </ligand>
</feature>
<comment type="caution">
    <text evidence="12">The sequence shown here is derived from an EMBL/GenBank/DDBJ whole genome shotgun (WGS) entry which is preliminary data.</text>
</comment>
<reference evidence="12" key="1">
    <citation type="submission" date="2022-11" db="EMBL/GenBank/DDBJ databases">
        <title>Chromosomal genome sequence assembly and mating type (MAT) locus characterization of the leprose asexual lichenized fungus Lepraria neglecta (Nyl.) Erichsen.</title>
        <authorList>
            <person name="Allen J.L."/>
            <person name="Pfeffer B."/>
        </authorList>
    </citation>
    <scope>NUCLEOTIDE SEQUENCE</scope>
    <source>
        <strain evidence="12">Allen 5258</strain>
    </source>
</reference>
<dbReference type="SUPFAM" id="SSF53223">
    <property type="entry name" value="Aminoacid dehydrogenase-like, N-terminal domain"/>
    <property type="match status" value="1"/>
</dbReference>
<proteinExistence type="inferred from homology"/>
<dbReference type="GO" id="GO:0051287">
    <property type="term" value="F:NAD binding"/>
    <property type="evidence" value="ECO:0007669"/>
    <property type="project" value="InterPro"/>
</dbReference>
<dbReference type="Pfam" id="PF03949">
    <property type="entry name" value="Malic_M"/>
    <property type="match status" value="2"/>
</dbReference>
<dbReference type="PANTHER" id="PTHR23406:SF34">
    <property type="entry name" value="NAD-DEPENDENT MALIC ENZYME, MITOCHONDRIAL"/>
    <property type="match status" value="1"/>
</dbReference>
<keyword evidence="13" id="KW-1185">Reference proteome</keyword>
<feature type="region of interest" description="Disordered" evidence="9">
    <location>
        <begin position="601"/>
        <end position="623"/>
    </location>
</feature>
<comment type="cofactor">
    <cofactor evidence="7">
        <name>Mg(2+)</name>
        <dbReference type="ChEBI" id="CHEBI:18420"/>
    </cofactor>
    <cofactor evidence="7">
        <name>Mn(2+)</name>
        <dbReference type="ChEBI" id="CHEBI:29035"/>
    </cofactor>
    <text evidence="7">Divalent metal cations. Prefers magnesium or manganese.</text>
</comment>
<comment type="cofactor">
    <cofactor evidence="1">
        <name>Mn(2+)</name>
        <dbReference type="ChEBI" id="CHEBI:29035"/>
    </cofactor>
</comment>
<dbReference type="PANTHER" id="PTHR23406">
    <property type="entry name" value="MALIC ENZYME-RELATED"/>
    <property type="match status" value="1"/>
</dbReference>
<dbReference type="SMART" id="SM01274">
    <property type="entry name" value="malic"/>
    <property type="match status" value="1"/>
</dbReference>
<dbReference type="Gene3D" id="3.40.50.10380">
    <property type="entry name" value="Malic enzyme, N-terminal domain"/>
    <property type="match status" value="1"/>
</dbReference>
<dbReference type="InterPro" id="IPR001891">
    <property type="entry name" value="Malic_OxRdtase"/>
</dbReference>
<feature type="active site" description="Proton donor" evidence="5">
    <location>
        <position position="119"/>
    </location>
</feature>
<evidence type="ECO:0000256" key="8">
    <source>
        <dbReference type="RuleBase" id="RU003426"/>
    </source>
</evidence>
<evidence type="ECO:0000259" key="11">
    <source>
        <dbReference type="SMART" id="SM01274"/>
    </source>
</evidence>
<evidence type="ECO:0000256" key="1">
    <source>
        <dbReference type="ARBA" id="ARBA00001936"/>
    </source>
</evidence>
<gene>
    <name evidence="12" type="ORF">OEA41_009639</name>
</gene>
<dbReference type="Gene3D" id="3.40.50.720">
    <property type="entry name" value="NAD(P)-binding Rossmann-like Domain"/>
    <property type="match status" value="1"/>
</dbReference>
<dbReference type="GO" id="GO:0004471">
    <property type="term" value="F:malate dehydrogenase (decarboxylating) (NAD+) activity"/>
    <property type="evidence" value="ECO:0007669"/>
    <property type="project" value="TreeGrafter"/>
</dbReference>
<keyword evidence="4" id="KW-0520">NAD</keyword>
<sequence length="623" mass="68959">MSSESHSIGAKNPKFGHLPLSTSGPEECALTGLALLRSPYHNKGSAFPSNERKEFKLYGLLPPNVQTLEGQVKRAYQQYSSRADALAKNTFMTSMKEQNEVLYYKLIQDHLKEMFSIIYTPTEGDAIQNFSRLFRKPEGCFLNIYDQDRVEDNLAQWGEPEDIDYIVVTDGEEILGIGDQGVGGILISVAKLVLTTLCAGIHPSRTLPVVLDCGTNNEQLLNDELYLGVRRPRVRGKEYDEFVNKFVQSVQKLYPRAYLHFEDFGLSNARRILDKYRPKIACFNDDVQGTGCITLAAIMSGLHVSNLKLSDMRLAVFGSGTAGIGIANQVRDAIAAESGKSKEDAAKQIWCVDKPGLLLKSMGEDLTTGQGPFARDDNEWQGKDHGDLLSVIKEVKPHVLIGTSTKPKAFTEEVVKEMSKYVDRPIILPLSNPTRLHEADPKDINEWSKGKALIATGSPFPPVEYNGKEYEVGKSPRRTPHSQYESLTHLTAECNNSTAFPGIGLGAVLSRSKLLSDKMLVAAIKAIAAQSPALKDPDKGLVPDVIDVREISVHVAKAVIKQSIEEGLATEKDIPEKDEDLEEWIREQMWEPRYRPLVRVDKEKASRHGRGELGTGGVAKQAK</sequence>
<protein>
    <recommendedName>
        <fullName evidence="8">Malic enzyme</fullName>
    </recommendedName>
</protein>
<dbReference type="Proteomes" id="UP001276659">
    <property type="component" value="Unassembled WGS sequence"/>
</dbReference>
<feature type="active site" description="Proton acceptor" evidence="5">
    <location>
        <position position="191"/>
    </location>
</feature>
<feature type="binding site" evidence="7">
    <location>
        <position position="286"/>
    </location>
    <ligand>
        <name>a divalent metal cation</name>
        <dbReference type="ChEBI" id="CHEBI:60240"/>
    </ligand>
</feature>
<organism evidence="12 13">
    <name type="scientific">Lepraria neglecta</name>
    <dbReference type="NCBI Taxonomy" id="209136"/>
    <lineage>
        <taxon>Eukaryota</taxon>
        <taxon>Fungi</taxon>
        <taxon>Dikarya</taxon>
        <taxon>Ascomycota</taxon>
        <taxon>Pezizomycotina</taxon>
        <taxon>Lecanoromycetes</taxon>
        <taxon>OSLEUM clade</taxon>
        <taxon>Lecanoromycetidae</taxon>
        <taxon>Lecanorales</taxon>
        <taxon>Lecanorineae</taxon>
        <taxon>Stereocaulaceae</taxon>
        <taxon>Lepraria</taxon>
    </lineage>
</organism>
<dbReference type="InterPro" id="IPR037062">
    <property type="entry name" value="Malic_N_dom_sf"/>
</dbReference>
<dbReference type="CDD" id="cd05312">
    <property type="entry name" value="NAD_bind_1_malic_enz"/>
    <property type="match status" value="1"/>
</dbReference>
<dbReference type="EMBL" id="JASNWA010000009">
    <property type="protein sequence ID" value="KAK3170252.1"/>
    <property type="molecule type" value="Genomic_DNA"/>
</dbReference>
<feature type="compositionally biased region" description="Basic and acidic residues" evidence="9">
    <location>
        <begin position="601"/>
        <end position="611"/>
    </location>
</feature>
<comment type="similarity">
    <text evidence="2 8">Belongs to the malic enzymes family.</text>
</comment>